<accession>A0A6P4J8B0</accession>
<keyword evidence="7" id="KW-1185">Reference proteome</keyword>
<dbReference type="InterPro" id="IPR013024">
    <property type="entry name" value="GGCT-like"/>
</dbReference>
<dbReference type="PANTHER" id="PTHR12192">
    <property type="entry name" value="CATION TRANSPORT PROTEIN CHAC-RELATED"/>
    <property type="match status" value="1"/>
</dbReference>
<dbReference type="PANTHER" id="PTHR12192:SF2">
    <property type="entry name" value="GLUTATHIONE-SPECIFIC GAMMA-GLUTAMYLCYCLOTRANSFERASE 2"/>
    <property type="match status" value="1"/>
</dbReference>
<dbReference type="GO" id="GO:0006751">
    <property type="term" value="P:glutathione catabolic process"/>
    <property type="evidence" value="ECO:0007669"/>
    <property type="project" value="InterPro"/>
</dbReference>
<dbReference type="Proteomes" id="UP001652661">
    <property type="component" value="Chromosome X"/>
</dbReference>
<evidence type="ECO:0000256" key="3">
    <source>
        <dbReference type="ARBA" id="ARBA00023239"/>
    </source>
</evidence>
<dbReference type="OrthoDB" id="1933483at2759"/>
<dbReference type="EC" id="4.3.2.7" evidence="2"/>
<evidence type="ECO:0000256" key="4">
    <source>
        <dbReference type="ARBA" id="ARBA00043195"/>
    </source>
</evidence>
<name>A0A6P4J8B0_DROKI</name>
<dbReference type="GO" id="GO:0005737">
    <property type="term" value="C:cytoplasm"/>
    <property type="evidence" value="ECO:0007669"/>
    <property type="project" value="TreeGrafter"/>
</dbReference>
<proteinExistence type="inferred from homology"/>
<evidence type="ECO:0000313" key="7">
    <source>
        <dbReference type="Proteomes" id="UP001652661"/>
    </source>
</evidence>
<keyword evidence="3" id="KW-0456">Lyase</keyword>
<dbReference type="InterPro" id="IPR006840">
    <property type="entry name" value="ChaC"/>
</dbReference>
<sequence>MLGFLEGLRGRGAGTEAGDGTEQLPSHIYSEFFAEQLQTRKETNGQCLADDKSKSLLLDSFEAEASNQVEAPAATDHDAWIFGYGSLVWKADFPYIDRRRGFVWGFKRRFYQHSIDHRGIPERPGRVVTLLPGDPNQDRVYGVAYRIAASQKAAVLDHLDYREKNGYERCSLEFHEYPVATTTPIQVIMYVATQANDSYAGNVSEVASIARQIFSSAGPSGPNREYLFNLATAMAELFPGAVDEHLEELVVNVRRHIAEDEPHLLRQAVLEEIASILREKELPEQAQAQKLEELLMRCQQPGGREWLLHGALQQRRSET</sequence>
<dbReference type="CDD" id="cd06661">
    <property type="entry name" value="GGCT_like"/>
    <property type="match status" value="1"/>
</dbReference>
<gene>
    <name evidence="8" type="primary">LOC108080515</name>
</gene>
<evidence type="ECO:0000256" key="6">
    <source>
        <dbReference type="ARBA" id="ARBA00048073"/>
    </source>
</evidence>
<dbReference type="SUPFAM" id="SSF110857">
    <property type="entry name" value="Gamma-glutamyl cyclotransferase-like"/>
    <property type="match status" value="1"/>
</dbReference>
<comment type="function">
    <text evidence="5">Catalyzes the cleavage of glutathione into 5-oxo-L-proline and a Cys-Gly dipeptide. Acts specifically on glutathione, but not on other gamma-glutamyl peptides.</text>
</comment>
<evidence type="ECO:0000313" key="8">
    <source>
        <dbReference type="RefSeq" id="XP_017030783.1"/>
    </source>
</evidence>
<dbReference type="InterPro" id="IPR036568">
    <property type="entry name" value="GGCT-like_sf"/>
</dbReference>
<evidence type="ECO:0000256" key="5">
    <source>
        <dbReference type="ARBA" id="ARBA00045227"/>
    </source>
</evidence>
<comment type="catalytic activity">
    <reaction evidence="6">
        <text>glutathione = L-cysteinylglycine + 5-oxo-L-proline</text>
        <dbReference type="Rhea" id="RHEA:47724"/>
        <dbReference type="ChEBI" id="CHEBI:57925"/>
        <dbReference type="ChEBI" id="CHEBI:58402"/>
        <dbReference type="ChEBI" id="CHEBI:61694"/>
        <dbReference type="EC" id="4.3.2.7"/>
    </reaction>
</comment>
<dbReference type="Pfam" id="PF04752">
    <property type="entry name" value="ChaC"/>
    <property type="match status" value="1"/>
</dbReference>
<reference evidence="8" key="1">
    <citation type="submission" date="2025-08" db="UniProtKB">
        <authorList>
            <consortium name="RefSeq"/>
        </authorList>
    </citation>
    <scope>IDENTIFICATION</scope>
    <source>
        <strain evidence="8">14028-0561.14</strain>
        <tissue evidence="8">Whole fly</tissue>
    </source>
</reference>
<dbReference type="OMA" id="YIDRRRG"/>
<evidence type="ECO:0000256" key="1">
    <source>
        <dbReference type="ARBA" id="ARBA00009662"/>
    </source>
</evidence>
<dbReference type="GeneID" id="108080515"/>
<protein>
    <recommendedName>
        <fullName evidence="2">glutathione-specific gamma-glutamylcyclotransferase</fullName>
        <ecNumber evidence="2">4.3.2.7</ecNumber>
    </recommendedName>
    <alternativeName>
        <fullName evidence="4">Cation transport regulator-like protein 2</fullName>
    </alternativeName>
</protein>
<dbReference type="Gene3D" id="3.10.490.10">
    <property type="entry name" value="Gamma-glutamyl cyclotransferase-like"/>
    <property type="match status" value="1"/>
</dbReference>
<organism evidence="7 8">
    <name type="scientific">Drosophila kikkawai</name>
    <name type="common">Fruit fly</name>
    <dbReference type="NCBI Taxonomy" id="30033"/>
    <lineage>
        <taxon>Eukaryota</taxon>
        <taxon>Metazoa</taxon>
        <taxon>Ecdysozoa</taxon>
        <taxon>Arthropoda</taxon>
        <taxon>Hexapoda</taxon>
        <taxon>Insecta</taxon>
        <taxon>Pterygota</taxon>
        <taxon>Neoptera</taxon>
        <taxon>Endopterygota</taxon>
        <taxon>Diptera</taxon>
        <taxon>Brachycera</taxon>
        <taxon>Muscomorpha</taxon>
        <taxon>Ephydroidea</taxon>
        <taxon>Drosophilidae</taxon>
        <taxon>Drosophila</taxon>
        <taxon>Sophophora</taxon>
    </lineage>
</organism>
<dbReference type="AlphaFoldDB" id="A0A6P4J8B0"/>
<evidence type="ECO:0000256" key="2">
    <source>
        <dbReference type="ARBA" id="ARBA00012344"/>
    </source>
</evidence>
<comment type="similarity">
    <text evidence="1">Belongs to the gamma-glutamylcyclotransferase family. ChaC subfamily.</text>
</comment>
<dbReference type="RefSeq" id="XP_017030783.1">
    <property type="nucleotide sequence ID" value="XM_017175294.3"/>
</dbReference>
<dbReference type="GO" id="GO:0061928">
    <property type="term" value="F:glutathione specific gamma-glutamylcyclotransferase activity"/>
    <property type="evidence" value="ECO:0007669"/>
    <property type="project" value="UniProtKB-EC"/>
</dbReference>